<gene>
    <name evidence="2" type="ORF">SAMN05216582_12213</name>
</gene>
<proteinExistence type="predicted"/>
<dbReference type="InterPro" id="IPR020845">
    <property type="entry name" value="AMP-binding_CS"/>
</dbReference>
<dbReference type="Pfam" id="PF00501">
    <property type="entry name" value="AMP-binding"/>
    <property type="match status" value="1"/>
</dbReference>
<dbReference type="RefSeq" id="WP_073091259.1">
    <property type="nucleotide sequence ID" value="NZ_FRBC01000022.1"/>
</dbReference>
<dbReference type="InterPro" id="IPR042099">
    <property type="entry name" value="ANL_N_sf"/>
</dbReference>
<dbReference type="PANTHER" id="PTHR45527">
    <property type="entry name" value="NONRIBOSOMAL PEPTIDE SYNTHETASE"/>
    <property type="match status" value="1"/>
</dbReference>
<dbReference type="NCBIfam" id="TIGR01733">
    <property type="entry name" value="AA-adenyl-dom"/>
    <property type="match status" value="1"/>
</dbReference>
<reference evidence="2 3" key="1">
    <citation type="submission" date="2016-11" db="EMBL/GenBank/DDBJ databases">
        <authorList>
            <person name="Jaros S."/>
            <person name="Januszkiewicz K."/>
            <person name="Wedrychowicz H."/>
        </authorList>
    </citation>
    <scope>NUCLEOTIDE SEQUENCE [LARGE SCALE GENOMIC DNA]</scope>
    <source>
        <strain evidence="2 3">HD4</strain>
    </source>
</reference>
<dbReference type="EMBL" id="FRBC01000022">
    <property type="protein sequence ID" value="SHK87891.1"/>
    <property type="molecule type" value="Genomic_DNA"/>
</dbReference>
<dbReference type="GO" id="GO:0043041">
    <property type="term" value="P:amino acid activation for nonribosomal peptide biosynthetic process"/>
    <property type="evidence" value="ECO:0007669"/>
    <property type="project" value="TreeGrafter"/>
</dbReference>
<dbReference type="GO" id="GO:0005737">
    <property type="term" value="C:cytoplasm"/>
    <property type="evidence" value="ECO:0007669"/>
    <property type="project" value="TreeGrafter"/>
</dbReference>
<dbReference type="AlphaFoldDB" id="A0A1M6W2A8"/>
<dbReference type="CDD" id="cd05930">
    <property type="entry name" value="A_NRPS"/>
    <property type="match status" value="1"/>
</dbReference>
<dbReference type="InterPro" id="IPR045851">
    <property type="entry name" value="AMP-bd_C_sf"/>
</dbReference>
<dbReference type="InterPro" id="IPR000873">
    <property type="entry name" value="AMP-dep_synth/lig_dom"/>
</dbReference>
<name>A0A1M6W2A8_SELRU</name>
<dbReference type="Gene3D" id="3.40.50.12780">
    <property type="entry name" value="N-terminal domain of ligase-like"/>
    <property type="match status" value="1"/>
</dbReference>
<dbReference type="Proteomes" id="UP000184263">
    <property type="component" value="Unassembled WGS sequence"/>
</dbReference>
<dbReference type="SUPFAM" id="SSF56801">
    <property type="entry name" value="Acetyl-CoA synthetase-like"/>
    <property type="match status" value="1"/>
</dbReference>
<dbReference type="PANTHER" id="PTHR45527:SF1">
    <property type="entry name" value="FATTY ACID SYNTHASE"/>
    <property type="match status" value="1"/>
</dbReference>
<sequence>MQINVVEYWLNYVSDEAIRNKIAVVEEGKETSFGELFDRAGVLGEQLIKNFSDTGRPMAIFLPKCAEQMAVDMAVLYSGNAYSNLDIRQPEERTKRIIEQLQPLCILTTSNLAAKLEQAGDVPVICLEDIQGEVYDLEVIKERLAGIVDTDPLCIINTSGSTGTPKGVVMNHRSIIDFLDQGCRVLDIGHGERIGSLSPVYFDIFTLEFYLILWKQAVFVCIPENLAIFPERLAEFLEEKQIDFICWVPTVMVNMANLDILAGHPLKKMKKVLFAGEVFPLKHLAYWREHLPQAEFINMYGPIEITVDCLYHKVTKEDIEKGELPIGKVFPNTKVYILDEEDKECQAGETGELCVSGTSLAMGYYRDKGKTERAFVQNPLNKAYIEIIYRTGDMVRRRDDGEIIFLGRRDFQVKHLGYRIELGEIEAVAVGMTEIDNACVLYDHGEKKIVLIYEGREEIPFRDIREGIGKVLPKYMLPNICYRVEEMPRNPNGKIDRKRLQDEYVCHKGE</sequence>
<dbReference type="GO" id="GO:0044550">
    <property type="term" value="P:secondary metabolite biosynthetic process"/>
    <property type="evidence" value="ECO:0007669"/>
    <property type="project" value="TreeGrafter"/>
</dbReference>
<protein>
    <submittedName>
        <fullName evidence="2">Amino acid adenylation domain-containing protein</fullName>
    </submittedName>
</protein>
<dbReference type="PROSITE" id="PS00455">
    <property type="entry name" value="AMP_BINDING"/>
    <property type="match status" value="1"/>
</dbReference>
<accession>A0A1M6W2A8</accession>
<evidence type="ECO:0000259" key="1">
    <source>
        <dbReference type="Pfam" id="PF00501"/>
    </source>
</evidence>
<dbReference type="OrthoDB" id="9778383at2"/>
<evidence type="ECO:0000313" key="2">
    <source>
        <dbReference type="EMBL" id="SHK87891.1"/>
    </source>
</evidence>
<dbReference type="Gene3D" id="3.30.300.30">
    <property type="match status" value="1"/>
</dbReference>
<dbReference type="GO" id="GO:0031177">
    <property type="term" value="F:phosphopantetheine binding"/>
    <property type="evidence" value="ECO:0007669"/>
    <property type="project" value="TreeGrafter"/>
</dbReference>
<feature type="domain" description="AMP-dependent synthetase/ligase" evidence="1">
    <location>
        <begin position="20"/>
        <end position="365"/>
    </location>
</feature>
<evidence type="ECO:0000313" key="3">
    <source>
        <dbReference type="Proteomes" id="UP000184263"/>
    </source>
</evidence>
<dbReference type="InterPro" id="IPR010071">
    <property type="entry name" value="AA_adenyl_dom"/>
</dbReference>
<organism evidence="2 3">
    <name type="scientific">Selenomonas ruminantium</name>
    <dbReference type="NCBI Taxonomy" id="971"/>
    <lineage>
        <taxon>Bacteria</taxon>
        <taxon>Bacillati</taxon>
        <taxon>Bacillota</taxon>
        <taxon>Negativicutes</taxon>
        <taxon>Selenomonadales</taxon>
        <taxon>Selenomonadaceae</taxon>
        <taxon>Selenomonas</taxon>
    </lineage>
</organism>